<organism evidence="2">
    <name type="scientific">Microvirga ossetica</name>
    <dbReference type="NCBI Taxonomy" id="1882682"/>
    <lineage>
        <taxon>Bacteria</taxon>
        <taxon>Pseudomonadati</taxon>
        <taxon>Pseudomonadota</taxon>
        <taxon>Alphaproteobacteria</taxon>
        <taxon>Hyphomicrobiales</taxon>
        <taxon>Methylobacteriaceae</taxon>
        <taxon>Microvirga</taxon>
    </lineage>
</organism>
<protein>
    <recommendedName>
        <fullName evidence="1">NAD-dependent epimerase/dehydratase domain-containing protein</fullName>
    </recommendedName>
</protein>
<evidence type="ECO:0000259" key="1">
    <source>
        <dbReference type="Pfam" id="PF01370"/>
    </source>
</evidence>
<dbReference type="InterPro" id="IPR001509">
    <property type="entry name" value="Epimerase_deHydtase"/>
</dbReference>
<dbReference type="InterPro" id="IPR036291">
    <property type="entry name" value="NAD(P)-bd_dom_sf"/>
</dbReference>
<geneLocation type="plasmid" evidence="2">
    <name>unnamed1</name>
</geneLocation>
<dbReference type="RefSeq" id="WP_099513276.1">
    <property type="nucleotide sequence ID" value="NZ_CP016617.1"/>
</dbReference>
<dbReference type="CDD" id="cd05271">
    <property type="entry name" value="NDUFA9_like_SDR_a"/>
    <property type="match status" value="1"/>
</dbReference>
<dbReference type="FunFam" id="3.40.50.720:FF:000702">
    <property type="entry name" value="NADH dehydrogenase (Ubiquinone)"/>
    <property type="match status" value="1"/>
</dbReference>
<gene>
    <name evidence="2" type="ORF">BB934_27570</name>
</gene>
<dbReference type="KEGG" id="moc:BB934_27570"/>
<dbReference type="PANTHER" id="PTHR12126:SF11">
    <property type="entry name" value="NADH DEHYDROGENASE [UBIQUINONE] 1 ALPHA SUBCOMPLEX SUBUNIT 9, MITOCHONDRIAL"/>
    <property type="match status" value="1"/>
</dbReference>
<dbReference type="PANTHER" id="PTHR12126">
    <property type="entry name" value="NADH-UBIQUINONE OXIDOREDUCTASE 39 KDA SUBUNIT-RELATED"/>
    <property type="match status" value="1"/>
</dbReference>
<dbReference type="InterPro" id="IPR051207">
    <property type="entry name" value="ComplexI_NDUFA9_subunit"/>
</dbReference>
<keyword evidence="2" id="KW-0614">Plasmid</keyword>
<dbReference type="Pfam" id="PF01370">
    <property type="entry name" value="Epimerase"/>
    <property type="match status" value="1"/>
</dbReference>
<name>A0A1B2EQ65_9HYPH</name>
<dbReference type="GO" id="GO:0044877">
    <property type="term" value="F:protein-containing complex binding"/>
    <property type="evidence" value="ECO:0007669"/>
    <property type="project" value="TreeGrafter"/>
</dbReference>
<dbReference type="AlphaFoldDB" id="A0A1B2EQ65"/>
<proteinExistence type="predicted"/>
<dbReference type="OrthoDB" id="9776313at2"/>
<reference evidence="2" key="1">
    <citation type="submission" date="2016-07" db="EMBL/GenBank/DDBJ databases">
        <title>Microvirga ossetica sp. nov. a new species of rhizobia isolated from root nodules of the legume species Vicia alpestris Steven originated from North Ossetia region in the Caucasus.</title>
        <authorList>
            <person name="Safronova V.I."/>
            <person name="Kuznetsova I.G."/>
            <person name="Sazanova A.L."/>
            <person name="Belimov A."/>
            <person name="Andronov E."/>
            <person name="Osledkin Y.S."/>
            <person name="Onishchuk O.P."/>
            <person name="Kurchak O.N."/>
            <person name="Shaposhnikov A.I."/>
            <person name="Willems A."/>
            <person name="Tikhonovich I.A."/>
        </authorList>
    </citation>
    <scope>NUCLEOTIDE SEQUENCE [LARGE SCALE GENOMIC DNA]</scope>
    <source>
        <strain evidence="2">V5/3M</strain>
        <plasmid evidence="2">unnamed1</plasmid>
    </source>
</reference>
<dbReference type="EMBL" id="CP016617">
    <property type="protein sequence ID" value="ANY82123.1"/>
    <property type="molecule type" value="Genomic_DNA"/>
</dbReference>
<feature type="domain" description="NAD-dependent epimerase/dehydratase" evidence="1">
    <location>
        <begin position="4"/>
        <end position="208"/>
    </location>
</feature>
<sequence>MTQVTVFGGSGFIGRHLVEHLARAGASVRVATRHPSPTGEPPRLARIQQVEADILDDVAVQAAVHGADTVINLVGILSPAQRHTFTAIHEDGARRVAASAKHLGVRHLVHVSALGASRTAPALADRSKAAGEEAVRAAFPEAAIVRPSLVFGSDDHFFNGFAARARRLPALPLIGGGQTRFQPVYVEDVVAGFAAILAHPASRGKIYEFGGPQVYTFRELLEFVCAMIRARPLLVPVPFWAAELLSGLLQVFPGAPLTRDQVRLLRTHKVVSGSEPLLGDLGVEPQALETIVPEYLSAYRQVGRG</sequence>
<evidence type="ECO:0000313" key="2">
    <source>
        <dbReference type="EMBL" id="ANY82123.1"/>
    </source>
</evidence>
<accession>A0A1B2EQ65</accession>
<dbReference type="SUPFAM" id="SSF51735">
    <property type="entry name" value="NAD(P)-binding Rossmann-fold domains"/>
    <property type="match status" value="1"/>
</dbReference>
<dbReference type="Gene3D" id="3.40.50.720">
    <property type="entry name" value="NAD(P)-binding Rossmann-like Domain"/>
    <property type="match status" value="1"/>
</dbReference>